<dbReference type="Proteomes" id="UP001373496">
    <property type="component" value="Unassembled WGS sequence"/>
</dbReference>
<dbReference type="PANTHER" id="PTHR43031">
    <property type="entry name" value="FAD-DEPENDENT OXIDOREDUCTASE"/>
    <property type="match status" value="1"/>
</dbReference>
<dbReference type="Pfam" id="PF00581">
    <property type="entry name" value="Rhodanese"/>
    <property type="match status" value="1"/>
</dbReference>
<feature type="domain" description="Rhodanese" evidence="1">
    <location>
        <begin position="73"/>
        <end position="134"/>
    </location>
</feature>
<name>A0ABU8E545_9ACTN</name>
<reference evidence="2 3" key="1">
    <citation type="submission" date="2024-03" db="EMBL/GenBank/DDBJ databases">
        <title>Draft genome sequence of Klenkia terrae.</title>
        <authorList>
            <person name="Duangmal K."/>
            <person name="Chantavorakit T."/>
        </authorList>
    </citation>
    <scope>NUCLEOTIDE SEQUENCE [LARGE SCALE GENOMIC DNA]</scope>
    <source>
        <strain evidence="2 3">JCM 17786</strain>
    </source>
</reference>
<comment type="caution">
    <text evidence="2">The sequence shown here is derived from an EMBL/GenBank/DDBJ whole genome shotgun (WGS) entry which is preliminary data.</text>
</comment>
<keyword evidence="3" id="KW-1185">Reference proteome</keyword>
<dbReference type="CDD" id="cd00158">
    <property type="entry name" value="RHOD"/>
    <property type="match status" value="1"/>
</dbReference>
<dbReference type="InterPro" id="IPR050229">
    <property type="entry name" value="GlpE_sulfurtransferase"/>
</dbReference>
<dbReference type="SUPFAM" id="SSF52821">
    <property type="entry name" value="Rhodanese/Cell cycle control phosphatase"/>
    <property type="match status" value="1"/>
</dbReference>
<proteinExistence type="predicted"/>
<protein>
    <submittedName>
        <fullName evidence="2">Rhodanese-like domain-containing protein</fullName>
    </submittedName>
</protein>
<organism evidence="2 3">
    <name type="scientific">Klenkia terrae</name>
    <dbReference type="NCBI Taxonomy" id="1052259"/>
    <lineage>
        <taxon>Bacteria</taxon>
        <taxon>Bacillati</taxon>
        <taxon>Actinomycetota</taxon>
        <taxon>Actinomycetes</taxon>
        <taxon>Geodermatophilales</taxon>
        <taxon>Geodermatophilaceae</taxon>
        <taxon>Klenkia</taxon>
    </lineage>
</organism>
<dbReference type="PROSITE" id="PS50206">
    <property type="entry name" value="RHODANESE_3"/>
    <property type="match status" value="1"/>
</dbReference>
<accession>A0ABU8E545</accession>
<dbReference type="EMBL" id="JBAPLV010000008">
    <property type="protein sequence ID" value="MEI4278650.1"/>
    <property type="molecule type" value="Genomic_DNA"/>
</dbReference>
<dbReference type="InterPro" id="IPR001763">
    <property type="entry name" value="Rhodanese-like_dom"/>
</dbReference>
<sequence>MAIGLATAACAGVEPSTTTAGSDSAAAADAATVISLRPADFATVLADDDVLVINVHVPDEGSIAGTDVAIPFDEVRRRSAELPQDLGAPLAVYCESGRMSAQAAADLRDLGYTDVVELHGGMGAWAAGGRVLLPAAG</sequence>
<dbReference type="InterPro" id="IPR036873">
    <property type="entry name" value="Rhodanese-like_dom_sf"/>
</dbReference>
<evidence type="ECO:0000313" key="3">
    <source>
        <dbReference type="Proteomes" id="UP001373496"/>
    </source>
</evidence>
<evidence type="ECO:0000313" key="2">
    <source>
        <dbReference type="EMBL" id="MEI4278650.1"/>
    </source>
</evidence>
<dbReference type="SMART" id="SM00450">
    <property type="entry name" value="RHOD"/>
    <property type="match status" value="1"/>
</dbReference>
<gene>
    <name evidence="2" type="ORF">UXQ13_09250</name>
</gene>
<dbReference type="PANTHER" id="PTHR43031:SF16">
    <property type="entry name" value="OXIDOREDUCTASE"/>
    <property type="match status" value="1"/>
</dbReference>
<dbReference type="Gene3D" id="3.40.250.10">
    <property type="entry name" value="Rhodanese-like domain"/>
    <property type="match status" value="1"/>
</dbReference>
<evidence type="ECO:0000259" key="1">
    <source>
        <dbReference type="PROSITE" id="PS50206"/>
    </source>
</evidence>
<dbReference type="RefSeq" id="WP_225232413.1">
    <property type="nucleotide sequence ID" value="NZ_JBAPLV010000008.1"/>
</dbReference>